<dbReference type="Proteomes" id="UP000231194">
    <property type="component" value="Unassembled WGS sequence"/>
</dbReference>
<dbReference type="EMBL" id="PGVG01000044">
    <property type="protein sequence ID" value="PJG51056.1"/>
    <property type="molecule type" value="Genomic_DNA"/>
</dbReference>
<name>A0A2M8QZQ5_9BRAD</name>
<proteinExistence type="predicted"/>
<comment type="caution">
    <text evidence="2">The sequence shown here is derived from an EMBL/GenBank/DDBJ whole genome shotgun (WGS) entry which is preliminary data.</text>
</comment>
<dbReference type="AlphaFoldDB" id="A0A2M8QZQ5"/>
<feature type="region of interest" description="Disordered" evidence="1">
    <location>
        <begin position="1"/>
        <end position="28"/>
    </location>
</feature>
<evidence type="ECO:0000313" key="2">
    <source>
        <dbReference type="EMBL" id="PJG51056.1"/>
    </source>
</evidence>
<evidence type="ECO:0000256" key="1">
    <source>
        <dbReference type="SAM" id="MobiDB-lite"/>
    </source>
</evidence>
<feature type="compositionally biased region" description="Basic and acidic residues" evidence="1">
    <location>
        <begin position="1"/>
        <end position="18"/>
    </location>
</feature>
<organism evidence="2 3">
    <name type="scientific">Bradyrhizobium forestalis</name>
    <dbReference type="NCBI Taxonomy" id="1419263"/>
    <lineage>
        <taxon>Bacteria</taxon>
        <taxon>Pseudomonadati</taxon>
        <taxon>Pseudomonadota</taxon>
        <taxon>Alphaproteobacteria</taxon>
        <taxon>Hyphomicrobiales</taxon>
        <taxon>Nitrobacteraceae</taxon>
        <taxon>Bradyrhizobium</taxon>
    </lineage>
</organism>
<feature type="region of interest" description="Disordered" evidence="1">
    <location>
        <begin position="45"/>
        <end position="68"/>
    </location>
</feature>
<protein>
    <submittedName>
        <fullName evidence="2">Uncharacterized protein</fullName>
    </submittedName>
</protein>
<evidence type="ECO:0000313" key="3">
    <source>
        <dbReference type="Proteomes" id="UP000231194"/>
    </source>
</evidence>
<reference evidence="2 3" key="1">
    <citation type="submission" date="2017-11" db="EMBL/GenBank/DDBJ databases">
        <title>Bradyrhizobium forestalis sp. nov., an efficient nitrogen-fixing bacterium isolated from nodules of forest legume species in the Amazon.</title>
        <authorList>
            <person name="Costa E.M."/>
            <person name="Guimaraes A."/>
            <person name="Carvalho T.S."/>
            <person name="Rodrigues T.L."/>
            <person name="Ribeiro P.R.A."/>
            <person name="Lebbe L."/>
            <person name="Willems A."/>
            <person name="Moreira F.M.S."/>
        </authorList>
    </citation>
    <scope>NUCLEOTIDE SEQUENCE [LARGE SCALE GENOMIC DNA]</scope>
    <source>
        <strain evidence="2 3">INPA54B</strain>
    </source>
</reference>
<sequence length="68" mass="7435">MTEAKLERDEPREREGVSNDKTLVPRTQPSVSLAMRSIVQFDDALQSRGPCNSDSRGDTGSRLCAATP</sequence>
<keyword evidence="3" id="KW-1185">Reference proteome</keyword>
<gene>
    <name evidence="2" type="ORF">CVM73_33265</name>
</gene>
<accession>A0A2M8QZQ5</accession>
<feature type="compositionally biased region" description="Polar residues" evidence="1">
    <location>
        <begin position="19"/>
        <end position="28"/>
    </location>
</feature>